<dbReference type="RefSeq" id="XP_033443146.1">
    <property type="nucleotide sequence ID" value="XM_033594372.1"/>
</dbReference>
<dbReference type="Pfam" id="PF01738">
    <property type="entry name" value="DLH"/>
    <property type="match status" value="1"/>
</dbReference>
<dbReference type="InterPro" id="IPR002925">
    <property type="entry name" value="Dienelactn_hydro"/>
</dbReference>
<keyword evidence="2" id="KW-0378">Hydrolase</keyword>
<dbReference type="Proteomes" id="UP000800082">
    <property type="component" value="Unassembled WGS sequence"/>
</dbReference>
<reference evidence="2" key="1">
    <citation type="journal article" date="2020" name="Stud. Mycol.">
        <title>101 Dothideomycetes genomes: a test case for predicting lifestyles and emergence of pathogens.</title>
        <authorList>
            <person name="Haridas S."/>
            <person name="Albert R."/>
            <person name="Binder M."/>
            <person name="Bloem J."/>
            <person name="Labutti K."/>
            <person name="Salamov A."/>
            <person name="Andreopoulos B."/>
            <person name="Baker S."/>
            <person name="Barry K."/>
            <person name="Bills G."/>
            <person name="Bluhm B."/>
            <person name="Cannon C."/>
            <person name="Castanera R."/>
            <person name="Culley D."/>
            <person name="Daum C."/>
            <person name="Ezra D."/>
            <person name="Gonzalez J."/>
            <person name="Henrissat B."/>
            <person name="Kuo A."/>
            <person name="Liang C."/>
            <person name="Lipzen A."/>
            <person name="Lutzoni F."/>
            <person name="Magnuson J."/>
            <person name="Mondo S."/>
            <person name="Nolan M."/>
            <person name="Ohm R."/>
            <person name="Pangilinan J."/>
            <person name="Park H.-J."/>
            <person name="Ramirez L."/>
            <person name="Alfaro M."/>
            <person name="Sun H."/>
            <person name="Tritt A."/>
            <person name="Yoshinaga Y."/>
            <person name="Zwiers L.-H."/>
            <person name="Turgeon B."/>
            <person name="Goodwin S."/>
            <person name="Spatafora J."/>
            <person name="Crous P."/>
            <person name="Grigoriev I."/>
        </authorList>
    </citation>
    <scope>NUCLEOTIDE SEQUENCE</scope>
    <source>
        <strain evidence="2">CBS 183.55</strain>
    </source>
</reference>
<evidence type="ECO:0000313" key="3">
    <source>
        <dbReference type="Proteomes" id="UP000800082"/>
    </source>
</evidence>
<sequence length="247" mass="27437">MASNPPGECCAKGTKHEGEPKGEFKLVDGIDTYLAHPASGSTKDAIVILTDIFGHKFVNVRLIADSFAERGYFVAVPDLFNGDPAPLDRPAGFNVMEWLKNGHTMKEVDPIVERVISDLKTTHGVERLGGVGYCFGGKYVTRFLKASKIDAGFIAHPSHVSVEEVEAIEGPLSIAAAEIDPIFPVQKRRETEDILLKKDIRWQMNLFSDVEHGFAVKGDLTNSHIRWAKEQAFLQAVQWFDEHVKKH</sequence>
<dbReference type="AlphaFoldDB" id="A0A6A5R5J9"/>
<protein>
    <submittedName>
        <fullName evidence="2">Alpha/beta-hydrolase</fullName>
    </submittedName>
</protein>
<keyword evidence="3" id="KW-1185">Reference proteome</keyword>
<dbReference type="SUPFAM" id="SSF53474">
    <property type="entry name" value="alpha/beta-Hydrolases"/>
    <property type="match status" value="1"/>
</dbReference>
<evidence type="ECO:0000313" key="2">
    <source>
        <dbReference type="EMBL" id="KAF1922893.1"/>
    </source>
</evidence>
<dbReference type="OrthoDB" id="17560at2759"/>
<dbReference type="Gene3D" id="3.40.50.1820">
    <property type="entry name" value="alpha/beta hydrolase"/>
    <property type="match status" value="1"/>
</dbReference>
<dbReference type="InterPro" id="IPR029058">
    <property type="entry name" value="AB_hydrolase_fold"/>
</dbReference>
<gene>
    <name evidence="2" type="ORF">M421DRAFT_426388</name>
</gene>
<evidence type="ECO:0000259" key="1">
    <source>
        <dbReference type="Pfam" id="PF01738"/>
    </source>
</evidence>
<name>A0A6A5R5J9_9PLEO</name>
<organism evidence="2 3">
    <name type="scientific">Didymella exigua CBS 183.55</name>
    <dbReference type="NCBI Taxonomy" id="1150837"/>
    <lineage>
        <taxon>Eukaryota</taxon>
        <taxon>Fungi</taxon>
        <taxon>Dikarya</taxon>
        <taxon>Ascomycota</taxon>
        <taxon>Pezizomycotina</taxon>
        <taxon>Dothideomycetes</taxon>
        <taxon>Pleosporomycetidae</taxon>
        <taxon>Pleosporales</taxon>
        <taxon>Pleosporineae</taxon>
        <taxon>Didymellaceae</taxon>
        <taxon>Didymella</taxon>
    </lineage>
</organism>
<accession>A0A6A5R5J9</accession>
<dbReference type="GO" id="GO:0016787">
    <property type="term" value="F:hydrolase activity"/>
    <property type="evidence" value="ECO:0007669"/>
    <property type="project" value="UniProtKB-KW"/>
</dbReference>
<dbReference type="PANTHER" id="PTHR17630:SF44">
    <property type="entry name" value="PROTEIN AIM2"/>
    <property type="match status" value="1"/>
</dbReference>
<proteinExistence type="predicted"/>
<dbReference type="GeneID" id="54352040"/>
<dbReference type="EMBL" id="ML979013">
    <property type="protein sequence ID" value="KAF1922893.1"/>
    <property type="molecule type" value="Genomic_DNA"/>
</dbReference>
<feature type="domain" description="Dienelactone hydrolase" evidence="1">
    <location>
        <begin position="30"/>
        <end position="243"/>
    </location>
</feature>
<dbReference type="PANTHER" id="PTHR17630">
    <property type="entry name" value="DIENELACTONE HYDROLASE"/>
    <property type="match status" value="1"/>
</dbReference>